<keyword evidence="3 5" id="KW-1133">Transmembrane helix</keyword>
<comment type="caution">
    <text evidence="6">The sequence shown here is derived from an EMBL/GenBank/DDBJ whole genome shotgun (WGS) entry which is preliminary data.</text>
</comment>
<evidence type="ECO:0000256" key="5">
    <source>
        <dbReference type="SAM" id="Phobius"/>
    </source>
</evidence>
<feature type="transmembrane region" description="Helical" evidence="5">
    <location>
        <begin position="199"/>
        <end position="219"/>
    </location>
</feature>
<gene>
    <name evidence="6" type="ORF">ACFQGH_18445</name>
</gene>
<dbReference type="InterPro" id="IPR004710">
    <property type="entry name" value="Bilac:Na_transpt"/>
</dbReference>
<evidence type="ECO:0000313" key="7">
    <source>
        <dbReference type="Proteomes" id="UP001596312"/>
    </source>
</evidence>
<feature type="transmembrane region" description="Helical" evidence="5">
    <location>
        <begin position="17"/>
        <end position="36"/>
    </location>
</feature>
<protein>
    <submittedName>
        <fullName evidence="6">Bile acid:sodium symporter family protein</fullName>
    </submittedName>
</protein>
<evidence type="ECO:0000256" key="1">
    <source>
        <dbReference type="ARBA" id="ARBA00004141"/>
    </source>
</evidence>
<evidence type="ECO:0000256" key="2">
    <source>
        <dbReference type="ARBA" id="ARBA00022692"/>
    </source>
</evidence>
<comment type="subcellular location">
    <subcellularLocation>
        <location evidence="1">Membrane</location>
        <topology evidence="1">Multi-pass membrane protein</topology>
    </subcellularLocation>
</comment>
<keyword evidence="7" id="KW-1185">Reference proteome</keyword>
<feature type="transmembrane region" description="Helical" evidence="5">
    <location>
        <begin position="169"/>
        <end position="187"/>
    </location>
</feature>
<dbReference type="EMBL" id="JBHSXQ010000007">
    <property type="protein sequence ID" value="MFC6907165.1"/>
    <property type="molecule type" value="Genomic_DNA"/>
</dbReference>
<dbReference type="GO" id="GO:0016020">
    <property type="term" value="C:membrane"/>
    <property type="evidence" value="ECO:0007669"/>
    <property type="project" value="UniProtKB-SubCell"/>
</dbReference>
<dbReference type="Pfam" id="PF01758">
    <property type="entry name" value="SBF"/>
    <property type="match status" value="1"/>
</dbReference>
<feature type="transmembrane region" description="Helical" evidence="5">
    <location>
        <begin position="225"/>
        <end position="251"/>
    </location>
</feature>
<accession>A0ABD5VAL0</accession>
<organism evidence="6 7">
    <name type="scientific">Halalkalicoccus tibetensis</name>
    <dbReference type="NCBI Taxonomy" id="175632"/>
    <lineage>
        <taxon>Archaea</taxon>
        <taxon>Methanobacteriati</taxon>
        <taxon>Methanobacteriota</taxon>
        <taxon>Stenosarchaea group</taxon>
        <taxon>Halobacteria</taxon>
        <taxon>Halobacteriales</taxon>
        <taxon>Halococcaceae</taxon>
        <taxon>Halalkalicoccus</taxon>
    </lineage>
</organism>
<evidence type="ECO:0000313" key="6">
    <source>
        <dbReference type="EMBL" id="MFC6907165.1"/>
    </source>
</evidence>
<dbReference type="Proteomes" id="UP001596312">
    <property type="component" value="Unassembled WGS sequence"/>
</dbReference>
<dbReference type="RefSeq" id="WP_340605755.1">
    <property type="nucleotide sequence ID" value="NZ_JBBMXV010000007.1"/>
</dbReference>
<proteinExistence type="predicted"/>
<sequence length="328" mass="33910">MSTGGGLQRISRFISKYFVVWVLAAAALALLTPETFAWIGDYISILLGVVMLGMGLTLTPADFRRIIERPRDVAIGSCAQWVIMPTLAYGLVVGLGLPTEVGIGLILLGAAPGGTASNVMTYLGKGDVALSVTITSVTTIAAPIVMPAWVVLLAGEQIQVTFAEMFQEIVLIVLIPVVAGVVIRQVLDRTAPTAAEVGLTVFPAISVLAIVTIVAAIVGLNVENILAASGVALVAVLVHNAVGLGAGYGVGHTTSMPEDRARACAFEVGMQNSGLAVAIAVAFFSPLTALVPALASVWHNVTGPALATYFTRQTDEHSASAPSIHESD</sequence>
<feature type="transmembrane region" description="Helical" evidence="5">
    <location>
        <begin position="42"/>
        <end position="61"/>
    </location>
</feature>
<dbReference type="PANTHER" id="PTHR10361">
    <property type="entry name" value="SODIUM-BILE ACID COTRANSPORTER"/>
    <property type="match status" value="1"/>
</dbReference>
<feature type="transmembrane region" description="Helical" evidence="5">
    <location>
        <begin position="272"/>
        <end position="295"/>
    </location>
</feature>
<name>A0ABD5VAL0_9EURY</name>
<evidence type="ECO:0000256" key="4">
    <source>
        <dbReference type="ARBA" id="ARBA00023136"/>
    </source>
</evidence>
<keyword evidence="2 5" id="KW-0812">Transmembrane</keyword>
<keyword evidence="4 5" id="KW-0472">Membrane</keyword>
<reference evidence="6 7" key="1">
    <citation type="journal article" date="2019" name="Int. J. Syst. Evol. Microbiol.">
        <title>The Global Catalogue of Microorganisms (GCM) 10K type strain sequencing project: providing services to taxonomists for standard genome sequencing and annotation.</title>
        <authorList>
            <consortium name="The Broad Institute Genomics Platform"/>
            <consortium name="The Broad Institute Genome Sequencing Center for Infectious Disease"/>
            <person name="Wu L."/>
            <person name="Ma J."/>
        </authorList>
    </citation>
    <scope>NUCLEOTIDE SEQUENCE [LARGE SCALE GENOMIC DNA]</scope>
    <source>
        <strain evidence="6 7">CGMCC 1.3240</strain>
    </source>
</reference>
<dbReference type="InterPro" id="IPR038770">
    <property type="entry name" value="Na+/solute_symporter_sf"/>
</dbReference>
<feature type="transmembrane region" description="Helical" evidence="5">
    <location>
        <begin position="128"/>
        <end position="149"/>
    </location>
</feature>
<evidence type="ECO:0000256" key="3">
    <source>
        <dbReference type="ARBA" id="ARBA00022989"/>
    </source>
</evidence>
<dbReference type="Gene3D" id="1.20.1530.20">
    <property type="match status" value="1"/>
</dbReference>
<dbReference type="PANTHER" id="PTHR10361:SF28">
    <property type="entry name" value="P3 PROTEIN-RELATED"/>
    <property type="match status" value="1"/>
</dbReference>
<dbReference type="InterPro" id="IPR002657">
    <property type="entry name" value="BilAc:Na_symport/Acr3"/>
</dbReference>
<dbReference type="AlphaFoldDB" id="A0ABD5VAL0"/>